<evidence type="ECO:0000313" key="4">
    <source>
        <dbReference type="EMBL" id="KAG7399589.1"/>
    </source>
</evidence>
<evidence type="ECO:0000313" key="5">
    <source>
        <dbReference type="Proteomes" id="UP000693981"/>
    </source>
</evidence>
<dbReference type="EMBL" id="JAGDFL010000050">
    <property type="protein sequence ID" value="KAG7399589.1"/>
    <property type="molecule type" value="Genomic_DNA"/>
</dbReference>
<protein>
    <recommendedName>
        <fullName evidence="3">DUF7492 domain-containing protein</fullName>
    </recommendedName>
</protein>
<dbReference type="PANTHER" id="PTHR36493">
    <property type="entry name" value="NEUROBLAST DIFFERENTIATION-ASSOCIATED PROTEIN AHNAK-LIKE PROTEIN"/>
    <property type="match status" value="1"/>
</dbReference>
<evidence type="ECO:0000256" key="2">
    <source>
        <dbReference type="SAM" id="SignalP"/>
    </source>
</evidence>
<feature type="region of interest" description="Disordered" evidence="1">
    <location>
        <begin position="393"/>
        <end position="420"/>
    </location>
</feature>
<organism evidence="4 5">
    <name type="scientific">Phytophthora boehmeriae</name>
    <dbReference type="NCBI Taxonomy" id="109152"/>
    <lineage>
        <taxon>Eukaryota</taxon>
        <taxon>Sar</taxon>
        <taxon>Stramenopiles</taxon>
        <taxon>Oomycota</taxon>
        <taxon>Peronosporomycetes</taxon>
        <taxon>Peronosporales</taxon>
        <taxon>Peronosporaceae</taxon>
        <taxon>Phytophthora</taxon>
    </lineage>
</organism>
<evidence type="ECO:0000256" key="1">
    <source>
        <dbReference type="SAM" id="MobiDB-lite"/>
    </source>
</evidence>
<name>A0A8T1X6T1_9STRA</name>
<feature type="domain" description="DUF7492" evidence="3">
    <location>
        <begin position="59"/>
        <end position="254"/>
    </location>
</feature>
<dbReference type="Proteomes" id="UP000693981">
    <property type="component" value="Unassembled WGS sequence"/>
</dbReference>
<proteinExistence type="predicted"/>
<comment type="caution">
    <text evidence="4">The sequence shown here is derived from an EMBL/GenBank/DDBJ whole genome shotgun (WGS) entry which is preliminary data.</text>
</comment>
<sequence length="420" mass="42603">MLSPISSALALAPLLALSMMPQHTDAHTWIDCLDTDRSKLYDQSASYIFGGAAGNGFCAGYGAGFPGRGDGDIGTSYTYKLLKNEVEAGSPVCQNVGTDTYTNTDWRKRLSVAAGQTAYFAYLPNGHIVKDKKGVGTQHGVYWTGQVGTSLASTFDMKPENLVDGHTMDYDDGNCGETVDRNGSPSGRAGDGKPCIGSFTVPAGTAPGVYSMVWYWTFWLDNESAYVDQEQSKGYFGAAYSTCFEVEVTGGGASAPASDLVQSEAAPMVQGAAPMGATPAPGATPAAPFEQAAVPGATPAATTPVPGTPPVVAAAPGATPAPTAPEATPAPTAPEATPAPTTPEATPAATTPTPGAMPAVTPEATTPTPVVTPMVTPAPVTPVATPAVPAVTPAATEEVATPDPAMENGGKKGSGACRRK</sequence>
<feature type="region of interest" description="Disordered" evidence="1">
    <location>
        <begin position="296"/>
        <end position="373"/>
    </location>
</feature>
<feature type="signal peptide" evidence="2">
    <location>
        <begin position="1"/>
        <end position="26"/>
    </location>
</feature>
<feature type="chain" id="PRO_5035764536" description="DUF7492 domain-containing protein" evidence="2">
    <location>
        <begin position="27"/>
        <end position="420"/>
    </location>
</feature>
<dbReference type="AlphaFoldDB" id="A0A8T1X6T1"/>
<evidence type="ECO:0000259" key="3">
    <source>
        <dbReference type="Pfam" id="PF24320"/>
    </source>
</evidence>
<dbReference type="OrthoDB" id="64281at2759"/>
<keyword evidence="2" id="KW-0732">Signal</keyword>
<reference evidence="4" key="1">
    <citation type="submission" date="2021-02" db="EMBL/GenBank/DDBJ databases">
        <authorList>
            <person name="Palmer J.M."/>
        </authorList>
    </citation>
    <scope>NUCLEOTIDE SEQUENCE</scope>
    <source>
        <strain evidence="4">SCRP23</strain>
    </source>
</reference>
<feature type="compositionally biased region" description="Low complexity" evidence="1">
    <location>
        <begin position="393"/>
        <end position="405"/>
    </location>
</feature>
<dbReference type="Pfam" id="PF24320">
    <property type="entry name" value="DUF7492"/>
    <property type="match status" value="1"/>
</dbReference>
<dbReference type="InterPro" id="IPR055915">
    <property type="entry name" value="DUF7492"/>
</dbReference>
<accession>A0A8T1X6T1</accession>
<gene>
    <name evidence="4" type="ORF">PHYBOEH_008584</name>
</gene>
<keyword evidence="5" id="KW-1185">Reference proteome</keyword>
<dbReference type="PANTHER" id="PTHR36493:SF3">
    <property type="entry name" value="CHITIN-BINDING TYPE-4 DOMAIN-CONTAINING PROTEIN"/>
    <property type="match status" value="1"/>
</dbReference>